<protein>
    <submittedName>
        <fullName evidence="1">Uncharacterized protein</fullName>
    </submittedName>
</protein>
<proteinExistence type="predicted"/>
<name>A0A5J4UQG5_9EUKA</name>
<dbReference type="Proteomes" id="UP000324800">
    <property type="component" value="Unassembled WGS sequence"/>
</dbReference>
<evidence type="ECO:0000313" key="2">
    <source>
        <dbReference type="Proteomes" id="UP000324800"/>
    </source>
</evidence>
<gene>
    <name evidence="1" type="ORF">EZS28_032415</name>
</gene>
<sequence length="225" mass="25993">METSKGSGIHTKMDFPSIQKRGQRKQIVRETENLSVLGLMRRGNSIHREIGGRIRRKHNRINTFRTGQMVQSNIYNSEGQLEMEENSGCECIEQGNTNDLFQDEWNRSSERFDKERRLRNRFGSKINLSLPNSISTTLTIPSIRSNGECFLIKGKAILNTTLPKLLRTNASNGFNEDTERVRHKNIELRRRSAPLTLEQRKIAKIFLDNNGNFGCIWLDNSPREM</sequence>
<accession>A0A5J4UQG5</accession>
<dbReference type="EMBL" id="SNRW01013934">
    <property type="protein sequence ID" value="KAA6372055.1"/>
    <property type="molecule type" value="Genomic_DNA"/>
</dbReference>
<organism evidence="1 2">
    <name type="scientific">Streblomastix strix</name>
    <dbReference type="NCBI Taxonomy" id="222440"/>
    <lineage>
        <taxon>Eukaryota</taxon>
        <taxon>Metamonada</taxon>
        <taxon>Preaxostyla</taxon>
        <taxon>Oxymonadida</taxon>
        <taxon>Streblomastigidae</taxon>
        <taxon>Streblomastix</taxon>
    </lineage>
</organism>
<evidence type="ECO:0000313" key="1">
    <source>
        <dbReference type="EMBL" id="KAA6372055.1"/>
    </source>
</evidence>
<reference evidence="1 2" key="1">
    <citation type="submission" date="2019-03" db="EMBL/GenBank/DDBJ databases">
        <title>Single cell metagenomics reveals metabolic interactions within the superorganism composed of flagellate Streblomastix strix and complex community of Bacteroidetes bacteria on its surface.</title>
        <authorList>
            <person name="Treitli S.C."/>
            <person name="Kolisko M."/>
            <person name="Husnik F."/>
            <person name="Keeling P."/>
            <person name="Hampl V."/>
        </authorList>
    </citation>
    <scope>NUCLEOTIDE SEQUENCE [LARGE SCALE GENOMIC DNA]</scope>
    <source>
        <strain evidence="1">ST1C</strain>
    </source>
</reference>
<comment type="caution">
    <text evidence="1">The sequence shown here is derived from an EMBL/GenBank/DDBJ whole genome shotgun (WGS) entry which is preliminary data.</text>
</comment>
<dbReference type="AlphaFoldDB" id="A0A5J4UQG5"/>